<keyword evidence="2" id="KW-1185">Reference proteome</keyword>
<dbReference type="Proteomes" id="UP000007397">
    <property type="component" value="Chromosome"/>
</dbReference>
<proteinExistence type="predicted"/>
<protein>
    <submittedName>
        <fullName evidence="1">Uncharacterized protein</fullName>
    </submittedName>
</protein>
<sequence>MTEQDNHELLMKQLMKGLLENQLSEVRQNDKGNSSFVFLENHTLNLLLLSYLSRNHGSSYVPSAVASPPEDFSSAIQEVERMTEESRLAFEEVLTMIEEKS</sequence>
<dbReference type="RefSeq" id="WP_014641744.1">
    <property type="nucleotide sequence ID" value="NC_017668.1"/>
</dbReference>
<name>I0JI69_HALH3</name>
<reference evidence="1 2" key="1">
    <citation type="journal article" date="2013" name="Environ. Microbiol.">
        <title>Chloride and organic osmolytes: a hybrid strategy to cope with elevated salinities by the moderately halophilic, chloride-dependent bacterium Halobacillus halophilus.</title>
        <authorList>
            <person name="Saum S.H."/>
            <person name="Pfeiffer F."/>
            <person name="Palm P."/>
            <person name="Rampp M."/>
            <person name="Schuster S.C."/>
            <person name="Muller V."/>
            <person name="Oesterhelt D."/>
        </authorList>
    </citation>
    <scope>NUCLEOTIDE SEQUENCE [LARGE SCALE GENOMIC DNA]</scope>
    <source>
        <strain evidence="2">ATCC 35676 / DSM 2266 / JCM 20832 / KCTC 3685 / LMG 17431 / NBRC 102448 / NCIMB 2269</strain>
    </source>
</reference>
<organism evidence="1 2">
    <name type="scientific">Halobacillus halophilus (strain ATCC 35676 / DSM 2266 / JCM 20832 / KCTC 3685 / LMG 17431 / NBRC 102448 / NCIMB 2269)</name>
    <name type="common">Sporosarcina halophila</name>
    <dbReference type="NCBI Taxonomy" id="866895"/>
    <lineage>
        <taxon>Bacteria</taxon>
        <taxon>Bacillati</taxon>
        <taxon>Bacillota</taxon>
        <taxon>Bacilli</taxon>
        <taxon>Bacillales</taxon>
        <taxon>Bacillaceae</taxon>
        <taxon>Halobacillus</taxon>
    </lineage>
</organism>
<dbReference type="AlphaFoldDB" id="I0JI69"/>
<evidence type="ECO:0000313" key="1">
    <source>
        <dbReference type="EMBL" id="CCG43837.1"/>
    </source>
</evidence>
<dbReference type="STRING" id="866895.HBHAL_1465"/>
<evidence type="ECO:0000313" key="2">
    <source>
        <dbReference type="Proteomes" id="UP000007397"/>
    </source>
</evidence>
<dbReference type="EMBL" id="HE717023">
    <property type="protein sequence ID" value="CCG43837.1"/>
    <property type="molecule type" value="Genomic_DNA"/>
</dbReference>
<dbReference type="HOGENOM" id="CLU_2287575_0_0_9"/>
<dbReference type="PATRIC" id="fig|866895.3.peg.464"/>
<dbReference type="KEGG" id="hhd:HBHAL_1465"/>
<gene>
    <name evidence="1" type="ordered locus">HBHAL_1465</name>
</gene>
<accession>I0JI69</accession>